<accession>A0A916NY03</accession>
<feature type="chain" id="PRO_5038458869" description="Extracellular solute-binding protein" evidence="6">
    <location>
        <begin position="33"/>
        <end position="445"/>
    </location>
</feature>
<keyword evidence="1" id="KW-1003">Cell membrane</keyword>
<dbReference type="EMBL" id="CAJVAS010000017">
    <property type="protein sequence ID" value="CAG7636653.1"/>
    <property type="molecule type" value="Genomic_DNA"/>
</dbReference>
<name>A0A916NY03_9BACL</name>
<dbReference type="PANTHER" id="PTHR43649">
    <property type="entry name" value="ARABINOSE-BINDING PROTEIN-RELATED"/>
    <property type="match status" value="1"/>
</dbReference>
<keyword evidence="5" id="KW-0449">Lipoprotein</keyword>
<evidence type="ECO:0000313" key="7">
    <source>
        <dbReference type="EMBL" id="CAG7636653.1"/>
    </source>
</evidence>
<evidence type="ECO:0000256" key="6">
    <source>
        <dbReference type="SAM" id="SignalP"/>
    </source>
</evidence>
<sequence length="445" mass="49636">MSYEYKGEQKMYTRKRLLLSALAALLTMSACGGGGGPKGAAADNGQGNVKREPVEITFYRPNNATTEEQFMDLMGNAIKEKFPFVTPKFIPWGTGTKTEDVISAGLDLDIILLSIGYYPQFQNLNLSTDLSEMIKKYNYDTSRLETTNFDFIKQFGSGGRIDSLPIFTTAEVLMYNKDIFDKFAVPYPTDGMTWDDLYELSKKLSRTDGGVQYYGFMTSISHMLNTNQMSLPFVDTKTMQPAINTDKYKKLAENFARFYNIPGAELPTAKYGKEADLFTKEKNLAMYAYFNSTMVNAAKDMNIDAVPLPSFKEMPGVGSQMYSTFASVYSNSKHKDVAFEILAYLTSDEMQVKFAKDGTGMPIVKNTKLLDAFGQDLPQLKGKNIKAFYPAKPAPVSPRTIYDDLASKHAVTALREVAQQVSDVNTAFRKAEEQAAKDIEAAKKK</sequence>
<keyword evidence="8" id="KW-1185">Reference proteome</keyword>
<evidence type="ECO:0000256" key="1">
    <source>
        <dbReference type="ARBA" id="ARBA00022475"/>
    </source>
</evidence>
<feature type="signal peptide" evidence="6">
    <location>
        <begin position="1"/>
        <end position="32"/>
    </location>
</feature>
<keyword evidence="4" id="KW-0564">Palmitate</keyword>
<comment type="caution">
    <text evidence="7">The sequence shown here is derived from an EMBL/GenBank/DDBJ whole genome shotgun (WGS) entry which is preliminary data.</text>
</comment>
<evidence type="ECO:0000256" key="3">
    <source>
        <dbReference type="ARBA" id="ARBA00023136"/>
    </source>
</evidence>
<proteinExistence type="predicted"/>
<evidence type="ECO:0000256" key="2">
    <source>
        <dbReference type="ARBA" id="ARBA00022729"/>
    </source>
</evidence>
<keyword evidence="2 6" id="KW-0732">Signal</keyword>
<gene>
    <name evidence="7" type="ORF">PAESOLCIP111_03770</name>
</gene>
<keyword evidence="3" id="KW-0472">Membrane</keyword>
<dbReference type="AlphaFoldDB" id="A0A916NY03"/>
<evidence type="ECO:0008006" key="9">
    <source>
        <dbReference type="Google" id="ProtNLM"/>
    </source>
</evidence>
<dbReference type="Pfam" id="PF01547">
    <property type="entry name" value="SBP_bac_1"/>
    <property type="match status" value="1"/>
</dbReference>
<dbReference type="InterPro" id="IPR006059">
    <property type="entry name" value="SBP"/>
</dbReference>
<reference evidence="7" key="1">
    <citation type="submission" date="2021-06" db="EMBL/GenBank/DDBJ databases">
        <authorList>
            <person name="Criscuolo A."/>
        </authorList>
    </citation>
    <scope>NUCLEOTIDE SEQUENCE</scope>
    <source>
        <strain evidence="7">CIP111600</strain>
    </source>
</reference>
<dbReference type="InterPro" id="IPR050490">
    <property type="entry name" value="Bact_solute-bd_prot1"/>
</dbReference>
<dbReference type="PANTHER" id="PTHR43649:SF33">
    <property type="entry name" value="POLYGALACTURONAN_RHAMNOGALACTURONAN-BINDING PROTEIN YTCQ"/>
    <property type="match status" value="1"/>
</dbReference>
<dbReference type="Proteomes" id="UP000693672">
    <property type="component" value="Unassembled WGS sequence"/>
</dbReference>
<evidence type="ECO:0000256" key="5">
    <source>
        <dbReference type="ARBA" id="ARBA00023288"/>
    </source>
</evidence>
<organism evidence="7 8">
    <name type="scientific">Paenibacillus solanacearum</name>
    <dbReference type="NCBI Taxonomy" id="2048548"/>
    <lineage>
        <taxon>Bacteria</taxon>
        <taxon>Bacillati</taxon>
        <taxon>Bacillota</taxon>
        <taxon>Bacilli</taxon>
        <taxon>Bacillales</taxon>
        <taxon>Paenibacillaceae</taxon>
        <taxon>Paenibacillus</taxon>
    </lineage>
</organism>
<protein>
    <recommendedName>
        <fullName evidence="9">Extracellular solute-binding protein</fullName>
    </recommendedName>
</protein>
<dbReference type="RefSeq" id="WP_218093513.1">
    <property type="nucleotide sequence ID" value="NZ_CAJVAS010000017.1"/>
</dbReference>
<evidence type="ECO:0000313" key="8">
    <source>
        <dbReference type="Proteomes" id="UP000693672"/>
    </source>
</evidence>
<evidence type="ECO:0000256" key="4">
    <source>
        <dbReference type="ARBA" id="ARBA00023139"/>
    </source>
</evidence>
<dbReference type="PROSITE" id="PS51257">
    <property type="entry name" value="PROKAR_LIPOPROTEIN"/>
    <property type="match status" value="1"/>
</dbReference>